<dbReference type="GO" id="GO:0030313">
    <property type="term" value="C:cell envelope"/>
    <property type="evidence" value="ECO:0007669"/>
    <property type="project" value="UniProtKB-SubCell"/>
</dbReference>
<protein>
    <submittedName>
        <fullName evidence="8">Cytochrome c-type biogenesis protein</fullName>
    </submittedName>
</protein>
<organism evidence="8 9">
    <name type="scientific">Nitratireductor indicus C115</name>
    <dbReference type="NCBI Taxonomy" id="1231190"/>
    <lineage>
        <taxon>Bacteria</taxon>
        <taxon>Pseudomonadati</taxon>
        <taxon>Pseudomonadota</taxon>
        <taxon>Alphaproteobacteria</taxon>
        <taxon>Hyphomicrobiales</taxon>
        <taxon>Phyllobacteriaceae</taxon>
        <taxon>Nitratireductor</taxon>
    </lineage>
</organism>
<evidence type="ECO:0000256" key="1">
    <source>
        <dbReference type="ARBA" id="ARBA00004196"/>
    </source>
</evidence>
<feature type="domain" description="Cytochrome c-type biogenesis protein H TPR" evidence="7">
    <location>
        <begin position="164"/>
        <end position="293"/>
    </location>
</feature>
<comment type="caution">
    <text evidence="8">The sequence shown here is derived from an EMBL/GenBank/DDBJ whole genome shotgun (WGS) entry which is preliminary data.</text>
</comment>
<dbReference type="EMBL" id="AMSI01000016">
    <property type="protein sequence ID" value="EKF40650.1"/>
    <property type="molecule type" value="Genomic_DNA"/>
</dbReference>
<dbReference type="PATRIC" id="fig|1231190.3.peg.4115"/>
<dbReference type="Pfam" id="PF14559">
    <property type="entry name" value="TPR_19"/>
    <property type="match status" value="1"/>
</dbReference>
<keyword evidence="6" id="KW-0812">Transmembrane</keyword>
<evidence type="ECO:0000256" key="6">
    <source>
        <dbReference type="SAM" id="Phobius"/>
    </source>
</evidence>
<reference evidence="8 9" key="1">
    <citation type="journal article" date="2012" name="J. Bacteriol.">
        <title>Genome Sequence of Nitratireductor indicus Type Strain C115.</title>
        <authorList>
            <person name="Lai Q."/>
            <person name="Li G."/>
            <person name="Yu Z."/>
            <person name="Shao Z."/>
        </authorList>
    </citation>
    <scope>NUCLEOTIDE SEQUENCE [LARGE SCALE GENOMIC DNA]</scope>
    <source>
        <strain evidence="8 9">C115</strain>
    </source>
</reference>
<dbReference type="Gene3D" id="1.25.40.10">
    <property type="entry name" value="Tetratricopeptide repeat domain"/>
    <property type="match status" value="2"/>
</dbReference>
<feature type="compositionally biased region" description="Low complexity" evidence="5">
    <location>
        <begin position="303"/>
        <end position="319"/>
    </location>
</feature>
<evidence type="ECO:0000313" key="8">
    <source>
        <dbReference type="EMBL" id="EKF40650.1"/>
    </source>
</evidence>
<keyword evidence="6" id="KW-0472">Membrane</keyword>
<dbReference type="GO" id="GO:0017004">
    <property type="term" value="P:cytochrome complex assembly"/>
    <property type="evidence" value="ECO:0007669"/>
    <property type="project" value="UniProtKB-KW"/>
</dbReference>
<evidence type="ECO:0000256" key="3">
    <source>
        <dbReference type="ARBA" id="ARBA00022748"/>
    </source>
</evidence>
<gene>
    <name evidence="8" type="ORF">NA8A_19915</name>
</gene>
<accession>K2NMK1</accession>
<keyword evidence="6" id="KW-1133">Transmembrane helix</keyword>
<feature type="transmembrane region" description="Helical" evidence="6">
    <location>
        <begin position="33"/>
        <end position="51"/>
    </location>
</feature>
<evidence type="ECO:0000256" key="2">
    <source>
        <dbReference type="ARBA" id="ARBA00022737"/>
    </source>
</evidence>
<dbReference type="PANTHER" id="PTHR47870">
    <property type="entry name" value="CYTOCHROME C-TYPE BIOGENESIS PROTEIN CCMH"/>
    <property type="match status" value="1"/>
</dbReference>
<name>K2NMK1_9HYPH</name>
<dbReference type="InterPro" id="IPR056413">
    <property type="entry name" value="TPR_CcmH_CycH"/>
</dbReference>
<dbReference type="PANTHER" id="PTHR47870:SF4">
    <property type="entry name" value="CYTOCHROME C-TYPE BIOGENESIS PROTEIN CYCH"/>
    <property type="match status" value="1"/>
</dbReference>
<sequence length="412" mass="43619">MRVRALRPACAKAKWPQVHRVGSHAGDGYLELMLFWILAALLTLAAALAVMRPFASRKATSTDEKSHDIEVYRDQLDELSRDVERGLIGKDEAEQARAEIGRRILKATDASQDTAKSDAGGQAARFTAAAAILAVPLISWGLYAVTGSPGMPAQPLQARLEQDPSNASIEELVARAEAHLADNPQDVRGWQVLAPVYMRLGRFADAQTALRAILRLSGDAPEVQAALGEAIAAASQGIVTADAEAAFEAALKADPANPKARFFLALGRAQEGKMDEARQGWQALQEAQPEGSPWREAAAQALASADGNARGASGGASSAPGPTQEDVAAASQLSGGDRQAMIEGMVSRLDEKLRDNPDDPEGWRRLVQSYMVLKKPDEAREALDRGVAALGADTEAGRALAALARDLGLPGE</sequence>
<keyword evidence="3" id="KW-0201">Cytochrome c-type biogenesis</keyword>
<dbReference type="InterPro" id="IPR017560">
    <property type="entry name" value="Cyt_c_biogenesis_CcmI"/>
</dbReference>
<evidence type="ECO:0000259" key="7">
    <source>
        <dbReference type="Pfam" id="PF23914"/>
    </source>
</evidence>
<dbReference type="eggNOG" id="COG4235">
    <property type="taxonomic scope" value="Bacteria"/>
</dbReference>
<dbReference type="InterPro" id="IPR011990">
    <property type="entry name" value="TPR-like_helical_dom_sf"/>
</dbReference>
<evidence type="ECO:0000256" key="5">
    <source>
        <dbReference type="SAM" id="MobiDB-lite"/>
    </source>
</evidence>
<evidence type="ECO:0000313" key="9">
    <source>
        <dbReference type="Proteomes" id="UP000007374"/>
    </source>
</evidence>
<keyword evidence="2" id="KW-0677">Repeat</keyword>
<comment type="subcellular location">
    <subcellularLocation>
        <location evidence="1">Cell envelope</location>
    </subcellularLocation>
</comment>
<keyword evidence="9" id="KW-1185">Reference proteome</keyword>
<dbReference type="SUPFAM" id="SSF48452">
    <property type="entry name" value="TPR-like"/>
    <property type="match status" value="2"/>
</dbReference>
<dbReference type="AlphaFoldDB" id="K2NMK1"/>
<evidence type="ECO:0000256" key="4">
    <source>
        <dbReference type="ARBA" id="ARBA00022803"/>
    </source>
</evidence>
<dbReference type="STRING" id="721133.SAMN05216176_103395"/>
<dbReference type="Pfam" id="PF23914">
    <property type="entry name" value="TPR_CcmH_CycH"/>
    <property type="match status" value="1"/>
</dbReference>
<dbReference type="GO" id="GO:0005886">
    <property type="term" value="C:plasma membrane"/>
    <property type="evidence" value="ECO:0007669"/>
    <property type="project" value="TreeGrafter"/>
</dbReference>
<dbReference type="InterPro" id="IPR051263">
    <property type="entry name" value="C-type_cytochrome_biogenesis"/>
</dbReference>
<dbReference type="NCBIfam" id="TIGR03142">
    <property type="entry name" value="cytochro_ccmI"/>
    <property type="match status" value="1"/>
</dbReference>
<proteinExistence type="predicted"/>
<feature type="region of interest" description="Disordered" evidence="5">
    <location>
        <begin position="276"/>
        <end position="327"/>
    </location>
</feature>
<dbReference type="Proteomes" id="UP000007374">
    <property type="component" value="Unassembled WGS sequence"/>
</dbReference>
<keyword evidence="4" id="KW-0802">TPR repeat</keyword>